<dbReference type="PANTHER" id="PTHR32387:SF3">
    <property type="entry name" value="ATP_DNA BINDING PROTEIN"/>
    <property type="match status" value="1"/>
</dbReference>
<reference evidence="1" key="1">
    <citation type="submission" date="2015-04" db="UniProtKB">
        <authorList>
            <consortium name="EnsemblPlants"/>
        </authorList>
    </citation>
    <scope>IDENTIFICATION</scope>
</reference>
<protein>
    <recommendedName>
        <fullName evidence="3">Protein NO VEIN C-terminal domain-containing protein</fullName>
    </recommendedName>
</protein>
<dbReference type="STRING" id="40149.A0A0E0F630"/>
<accession>A0A0E0F630</accession>
<dbReference type="SUPFAM" id="SSF55874">
    <property type="entry name" value="ATPase domain of HSP90 chaperone/DNA topoisomerase II/histidine kinase"/>
    <property type="match status" value="1"/>
</dbReference>
<proteinExistence type="predicted"/>
<evidence type="ECO:0000313" key="1">
    <source>
        <dbReference type="EnsemblPlants" id="OMERI11G12160.1"/>
    </source>
</evidence>
<dbReference type="InterPro" id="IPR052957">
    <property type="entry name" value="Auxin_embryo_med"/>
</dbReference>
<dbReference type="Gene3D" id="3.30.565.10">
    <property type="entry name" value="Histidine kinase-like ATPase, C-terminal domain"/>
    <property type="match status" value="1"/>
</dbReference>
<dbReference type="EnsemblPlants" id="OMERI11G12160.1">
    <property type="protein sequence ID" value="OMERI11G12160.1"/>
    <property type="gene ID" value="OMERI11G12160"/>
</dbReference>
<name>A0A0E0F630_9ORYZ</name>
<keyword evidence="2" id="KW-1185">Reference proteome</keyword>
<dbReference type="HOGENOM" id="CLU_000864_1_0_1"/>
<evidence type="ECO:0000313" key="2">
    <source>
        <dbReference type="Proteomes" id="UP000008021"/>
    </source>
</evidence>
<reference evidence="1" key="2">
    <citation type="submission" date="2018-05" db="EMBL/GenBank/DDBJ databases">
        <title>OmerRS3 (Oryza meridionalis Reference Sequence Version 3).</title>
        <authorList>
            <person name="Zhang J."/>
            <person name="Kudrna D."/>
            <person name="Lee S."/>
            <person name="Talag J."/>
            <person name="Welchert J."/>
            <person name="Wing R.A."/>
        </authorList>
    </citation>
    <scope>NUCLEOTIDE SEQUENCE [LARGE SCALE GENOMIC DNA]</scope>
    <source>
        <strain evidence="1">cv. OR44</strain>
    </source>
</reference>
<dbReference type="eggNOG" id="ENOG502QXH2">
    <property type="taxonomic scope" value="Eukaryota"/>
</dbReference>
<dbReference type="Gramene" id="OMERI11G12160.1">
    <property type="protein sequence ID" value="OMERI11G12160.1"/>
    <property type="gene ID" value="OMERI11G12160"/>
</dbReference>
<evidence type="ECO:0008006" key="3">
    <source>
        <dbReference type="Google" id="ProtNLM"/>
    </source>
</evidence>
<organism evidence="1">
    <name type="scientific">Oryza meridionalis</name>
    <dbReference type="NCBI Taxonomy" id="40149"/>
    <lineage>
        <taxon>Eukaryota</taxon>
        <taxon>Viridiplantae</taxon>
        <taxon>Streptophyta</taxon>
        <taxon>Embryophyta</taxon>
        <taxon>Tracheophyta</taxon>
        <taxon>Spermatophyta</taxon>
        <taxon>Magnoliopsida</taxon>
        <taxon>Liliopsida</taxon>
        <taxon>Poales</taxon>
        <taxon>Poaceae</taxon>
        <taxon>BOP clade</taxon>
        <taxon>Oryzoideae</taxon>
        <taxon>Oryzeae</taxon>
        <taxon>Oryzinae</taxon>
        <taxon>Oryza</taxon>
    </lineage>
</organism>
<dbReference type="Proteomes" id="UP000008021">
    <property type="component" value="Chromosome 11"/>
</dbReference>
<dbReference type="InterPro" id="IPR036890">
    <property type="entry name" value="HATPase_C_sf"/>
</dbReference>
<dbReference type="PANTHER" id="PTHR32387">
    <property type="entry name" value="WU:FJ29H11"/>
    <property type="match status" value="1"/>
</dbReference>
<sequence length="1805" mass="202269">MAIVTSIVYLCPDQIWVTPAQPLSVLHASSSGIDRWSAAGPSISSAQRCRRARIMSVAAAIVTPELPQLDLLVSPADGRWRRRKEKRRRLLGLTGGAHPFVSGGNRTEFCVLNAEDNEYPSGVAPSLEFLVTSNDITGSGASATLLIFNNEKGFSPANIESIIRVGKSTKKGNRDKGYIGEKGIGFKSVFLISSQPHIFSNGYQIKFNEKPCAECGIGYIVPEWVESRPSISDIRTIYGSSKVLPTTTIILPLKSEKVDAVKIQLSSMHPEMLLFLSKIRQLSVKEENLNPKCSTVSEISISSEKNFHERKNMHAESYTLHLLALENGKGEEECGYYMWRQKFPVKPENRVDKRAEIDEWVITLAFPHGQRLSRGKQMSPGVYAFLPTEMVTNFPFIIQADFLLASSREAILFDSPWNKGILECVPSAFLNAFVALVKSGADVPAMSLPSMFNFLPVGSSLIPLLEPVRSGIKDKVLAEDIVLCESYTPQKIFCKPAVVGRLKPDFWDILSKAQKSGVDLKNLSTHGTYILSSHFDKSAYNSVLEFLGIKSVNPEWYAKCIEGSNLVKEVPEQLYLEIISFVADNWQICFSGTNMSSIPLLKYVNRHDVLSFWSLSTASQHCDRLCIASEKYISWLISWNKEFPSSSRLFLPPNTQGALNDFSQKTKVTNWLQNYAKVEFVSVYSYAQLIVNSLGSDRRSVIAFAHFLYHSTQKKYIESYYLPDLLRAMPVIDNYGGAITARKGILVPAKGSKWVELMGSNPWRNEKYVELSSDYKSANYFAGQCTSEDQLMAFLKTQLQASDVPFINPPDASFPTVSSPLTMDNAILLLEWIRNLNSKGSQLPARFLACIKQGSWLKTSVGYKPPNESFLSGAEWGSLLQTGSSFVDIPMIDQQFYGNKLQEYKKELQAIGVRFEFREASAYIGDRLMSVAENNMLTRENVYSLLRLIRFMREKVLSPSELINSVKNGKWMKTDIGYRSPADCIIKDSGWEVASCISDQPFLDVKFYGEAILSYKQELELLGVVAGFKDNYNLVINNFKFSSTAITPEATILILKCIRHVRSCDDFVNKLRGLKWVRTNMGFCAPNKSFFVDPEWECLIKVFDGIPVIDFGFYGSKISSYKEELKKTGLITRFEEASKAIADIFKQMVSKSALTKANILALLASYRQLRTHSPMPVELFNCMRTEKWLSTSIGSKAPKDAILFNEEWQSLSPIANLPFIDGSDSQHGLGKEIHGYKDVLKELGAIVEVKFGSRFVITGLNIPNDPLSKATVLALLKCICIYLASTAALPKGFCENIASKEWLKTTIGYRCPDECILFDPKCTCICKEDGPFIDEAFYGSEIASFKDVLMKIGVIVDIKRGHDLVARHLRNHKDSATISRIYLYLKDCNWEAENKTSNWVWLPNGSGSGEWVSAPSCVLHDRDNLFTSHLHVLDKYYDKKLLDYFSVFLGVRHGPSSEDYCKLWSTWESSVSELSKADCSAFWKFVATNWGQNMNKLLSGCIKVPVCTDGKIILSSKKDVFIPDDLLLKDLFSKLSQQAVFIWYPSSSLPSMSRARLNNIYSSIGVGTISKAVRKNDSFTLGSGSLKTVGLNMVIKAGLLQLVLAFLADPVLDISTKERHKMVSWLLNVTVLETDEPITVAYSVSLSSGRALDVKANRMLREAMMQLVTKRRSSLLTYFSEEISRGLLFEMADQIPSLAELVKVGSLLDFQDAAVDFLLKSKNLQLFPEDEAFLKASLQDIFPLQKHMVVRTVSGIQIILLRLLVEDGKYDDGALHLEDPSEWDFWSLQIRYAATGIKLLYISCL</sequence>